<feature type="chain" id="PRO_5040794720" description="Lipoprotein" evidence="1">
    <location>
        <begin position="21"/>
        <end position="158"/>
    </location>
</feature>
<dbReference type="AlphaFoldDB" id="A0A9X4NWI6"/>
<dbReference type="PROSITE" id="PS51257">
    <property type="entry name" value="PROKAR_LIPOPROTEIN"/>
    <property type="match status" value="1"/>
</dbReference>
<name>A0A9X4NWI6_9BURK</name>
<keyword evidence="3" id="KW-1185">Reference proteome</keyword>
<organism evidence="2 3">
    <name type="scientific">Hydrogenophaga taeniospiralis CCUG 15921</name>
    <dbReference type="NCBI Taxonomy" id="1281780"/>
    <lineage>
        <taxon>Bacteria</taxon>
        <taxon>Pseudomonadati</taxon>
        <taxon>Pseudomonadota</taxon>
        <taxon>Betaproteobacteria</taxon>
        <taxon>Burkholderiales</taxon>
        <taxon>Comamonadaceae</taxon>
        <taxon>Hydrogenophaga</taxon>
    </lineage>
</organism>
<sequence length="158" mass="16400">MNTKKHFWALALATPLLLSACGPSGDDPVDSSPAGKYVGVWDIPCEADGSSSAAGEVTLNKSNDNLVSGTLTLRVFANANCSGAPSSSETLPASLTIHGTGSVSGKTVDKVTATLGNDAEKDIHYVEGDRWFESPEGSPVDAEGFPTTLDMSRATVRR</sequence>
<accession>A0A9X4NWI6</accession>
<protein>
    <recommendedName>
        <fullName evidence="4">Lipoprotein</fullName>
    </recommendedName>
</protein>
<evidence type="ECO:0000313" key="3">
    <source>
        <dbReference type="Proteomes" id="UP001152876"/>
    </source>
</evidence>
<evidence type="ECO:0000313" key="2">
    <source>
        <dbReference type="EMBL" id="MDG5978089.1"/>
    </source>
</evidence>
<proteinExistence type="predicted"/>
<comment type="caution">
    <text evidence="2">The sequence shown here is derived from an EMBL/GenBank/DDBJ whole genome shotgun (WGS) entry which is preliminary data.</text>
</comment>
<feature type="signal peptide" evidence="1">
    <location>
        <begin position="1"/>
        <end position="20"/>
    </location>
</feature>
<dbReference type="EMBL" id="AOGK01000030">
    <property type="protein sequence ID" value="MDG5978089.1"/>
    <property type="molecule type" value="Genomic_DNA"/>
</dbReference>
<keyword evidence="1" id="KW-0732">Signal</keyword>
<evidence type="ECO:0000256" key="1">
    <source>
        <dbReference type="SAM" id="SignalP"/>
    </source>
</evidence>
<gene>
    <name evidence="2" type="ORF">H010_22736</name>
</gene>
<evidence type="ECO:0008006" key="4">
    <source>
        <dbReference type="Google" id="ProtNLM"/>
    </source>
</evidence>
<dbReference type="OrthoDB" id="9826238at2"/>
<dbReference type="Proteomes" id="UP001152876">
    <property type="component" value="Unassembled WGS sequence"/>
</dbReference>
<dbReference type="RefSeq" id="WP_068174906.1">
    <property type="nucleotide sequence ID" value="NZ_AOGK01000030.1"/>
</dbReference>
<reference evidence="2" key="1">
    <citation type="submission" date="2013-01" db="EMBL/GenBank/DDBJ databases">
        <title>Genome draft of Hydrogenophaga taeniospiralis 2K1.</title>
        <authorList>
            <person name="Gomila M."/>
            <person name="Lalucat J."/>
        </authorList>
    </citation>
    <scope>NUCLEOTIDE SEQUENCE</scope>
    <source>
        <strain evidence="2">CCUG 15921</strain>
    </source>
</reference>